<dbReference type="EC" id="5.6.2.4" evidence="5"/>
<dbReference type="InterPro" id="IPR001650">
    <property type="entry name" value="Helicase_C-like"/>
</dbReference>
<dbReference type="PANTHER" id="PTHR13710">
    <property type="entry name" value="DNA HELICASE RECQ FAMILY MEMBER"/>
    <property type="match status" value="1"/>
</dbReference>
<dbReference type="Gene3D" id="3.40.50.300">
    <property type="entry name" value="P-loop containing nucleotide triphosphate hydrolases"/>
    <property type="match status" value="2"/>
</dbReference>
<dbReference type="GO" id="GO:0009378">
    <property type="term" value="F:four-way junction helicase activity"/>
    <property type="evidence" value="ECO:0007669"/>
    <property type="project" value="TreeGrafter"/>
</dbReference>
<feature type="domain" description="Helicase C-terminal" evidence="8">
    <location>
        <begin position="1454"/>
        <end position="1605"/>
    </location>
</feature>
<feature type="compositionally biased region" description="Acidic residues" evidence="6">
    <location>
        <begin position="214"/>
        <end position="231"/>
    </location>
</feature>
<protein>
    <recommendedName>
        <fullName evidence="5">DNA 3'-5' helicase</fullName>
        <ecNumber evidence="5">5.6.2.4</ecNumber>
    </recommendedName>
</protein>
<dbReference type="Pfam" id="PF00271">
    <property type="entry name" value="Helicase_C"/>
    <property type="match status" value="1"/>
</dbReference>
<reference evidence="9" key="1">
    <citation type="submission" date="2022-07" db="EMBL/GenBank/DDBJ databases">
        <title>Genome Sequence of Leucocoprinus birnbaumii.</title>
        <authorList>
            <person name="Buettner E."/>
        </authorList>
    </citation>
    <scope>NUCLEOTIDE SEQUENCE</scope>
    <source>
        <strain evidence="9">VT141</strain>
    </source>
</reference>
<dbReference type="InterPro" id="IPR027417">
    <property type="entry name" value="P-loop_NTPase"/>
</dbReference>
<keyword evidence="10" id="KW-1185">Reference proteome</keyword>
<dbReference type="GO" id="GO:0005524">
    <property type="term" value="F:ATP binding"/>
    <property type="evidence" value="ECO:0007669"/>
    <property type="project" value="UniProtKB-KW"/>
</dbReference>
<dbReference type="GO" id="GO:0003676">
    <property type="term" value="F:nucleic acid binding"/>
    <property type="evidence" value="ECO:0007669"/>
    <property type="project" value="InterPro"/>
</dbReference>
<comment type="catalytic activity">
    <reaction evidence="4">
        <text>Couples ATP hydrolysis with the unwinding of duplex DNA by translocating in the 3'-5' direction.</text>
        <dbReference type="EC" id="5.6.2.4"/>
    </reaction>
</comment>
<proteinExistence type="inferred from homology"/>
<evidence type="ECO:0000256" key="6">
    <source>
        <dbReference type="SAM" id="MobiDB-lite"/>
    </source>
</evidence>
<organism evidence="9 10">
    <name type="scientific">Leucocoprinus birnbaumii</name>
    <dbReference type="NCBI Taxonomy" id="56174"/>
    <lineage>
        <taxon>Eukaryota</taxon>
        <taxon>Fungi</taxon>
        <taxon>Dikarya</taxon>
        <taxon>Basidiomycota</taxon>
        <taxon>Agaricomycotina</taxon>
        <taxon>Agaricomycetes</taxon>
        <taxon>Agaricomycetidae</taxon>
        <taxon>Agaricales</taxon>
        <taxon>Agaricineae</taxon>
        <taxon>Agaricaceae</taxon>
        <taxon>Leucocoprinus</taxon>
    </lineage>
</organism>
<evidence type="ECO:0000313" key="10">
    <source>
        <dbReference type="Proteomes" id="UP001213000"/>
    </source>
</evidence>
<evidence type="ECO:0000256" key="5">
    <source>
        <dbReference type="ARBA" id="ARBA00034808"/>
    </source>
</evidence>
<gene>
    <name evidence="9" type="ORF">NP233_g7519</name>
</gene>
<evidence type="ECO:0000259" key="8">
    <source>
        <dbReference type="PROSITE" id="PS51194"/>
    </source>
</evidence>
<dbReference type="GO" id="GO:0005694">
    <property type="term" value="C:chromosome"/>
    <property type="evidence" value="ECO:0007669"/>
    <property type="project" value="TreeGrafter"/>
</dbReference>
<dbReference type="GO" id="GO:0043138">
    <property type="term" value="F:3'-5' DNA helicase activity"/>
    <property type="evidence" value="ECO:0007669"/>
    <property type="project" value="UniProtKB-EC"/>
</dbReference>
<evidence type="ECO:0000259" key="7">
    <source>
        <dbReference type="PROSITE" id="PS51192"/>
    </source>
</evidence>
<feature type="region of interest" description="Disordered" evidence="6">
    <location>
        <begin position="1732"/>
        <end position="1778"/>
    </location>
</feature>
<evidence type="ECO:0000313" key="9">
    <source>
        <dbReference type="EMBL" id="KAJ3565617.1"/>
    </source>
</evidence>
<dbReference type="PANTHER" id="PTHR13710:SF154">
    <property type="entry name" value="RECQ HELICASE, PUTATIVE (AFU_ORTHOLOGUE AFUA_6G14720)-RELATED"/>
    <property type="match status" value="1"/>
</dbReference>
<dbReference type="Proteomes" id="UP001213000">
    <property type="component" value="Unassembled WGS sequence"/>
</dbReference>
<comment type="caution">
    <text evidence="9">The sequence shown here is derived from an EMBL/GenBank/DDBJ whole genome shotgun (WGS) entry which is preliminary data.</text>
</comment>
<dbReference type="PROSITE" id="PS51192">
    <property type="entry name" value="HELICASE_ATP_BIND_1"/>
    <property type="match status" value="1"/>
</dbReference>
<feature type="compositionally biased region" description="Basic and acidic residues" evidence="6">
    <location>
        <begin position="1760"/>
        <end position="1770"/>
    </location>
</feature>
<keyword evidence="3" id="KW-0067">ATP-binding</keyword>
<dbReference type="Pfam" id="PF00270">
    <property type="entry name" value="DEAD"/>
    <property type="match status" value="1"/>
</dbReference>
<dbReference type="PROSITE" id="PS51194">
    <property type="entry name" value="HELICASE_CTER"/>
    <property type="match status" value="1"/>
</dbReference>
<evidence type="ECO:0000256" key="2">
    <source>
        <dbReference type="ARBA" id="ARBA00022741"/>
    </source>
</evidence>
<feature type="region of interest" description="Disordered" evidence="6">
    <location>
        <begin position="1632"/>
        <end position="1692"/>
    </location>
</feature>
<keyword evidence="2" id="KW-0547">Nucleotide-binding</keyword>
<dbReference type="SMART" id="SM00490">
    <property type="entry name" value="HELICc"/>
    <property type="match status" value="1"/>
</dbReference>
<dbReference type="EMBL" id="JANIEX010000554">
    <property type="protein sequence ID" value="KAJ3565617.1"/>
    <property type="molecule type" value="Genomic_DNA"/>
</dbReference>
<feature type="compositionally biased region" description="Low complexity" evidence="6">
    <location>
        <begin position="1656"/>
        <end position="1669"/>
    </location>
</feature>
<dbReference type="GO" id="GO:0005737">
    <property type="term" value="C:cytoplasm"/>
    <property type="evidence" value="ECO:0007669"/>
    <property type="project" value="TreeGrafter"/>
</dbReference>
<accession>A0AAD5VP87</accession>
<evidence type="ECO:0000256" key="4">
    <source>
        <dbReference type="ARBA" id="ARBA00034617"/>
    </source>
</evidence>
<dbReference type="InterPro" id="IPR014001">
    <property type="entry name" value="Helicase_ATP-bd"/>
</dbReference>
<sequence length="1957" mass="222183">MISKCKLRIYTFNGKKITIPRWNDKYICKCTLKSCRGVYDGWKQIKQHSMASDVRWDWNRYIEGFDKAPKVPSATEVVPDSQEVEPKEVESTAPYEAFFPPDAPYSDENEAKDKQTEQKTGNTEGSKKPVEDGKADSAKTDVADKGAVAKKNTRKDKGKGKAEGSKKSLLSQYLEGNTDKASKLAGKKDSAKVEVKTSAAEAKGTVSSRKGVEIEDVTDEESDVEPIEDVGEGQRAETEDVLGEESDVELIEDVGERQRAETEGVLGEESDVELIEDVSDMADAEDVIMAGSRHVSPTERLMGPEIEIVPELQSACLYFQKELKLFICSHCWTLHPSPTAIGHVKAHFPNRRAPMTQAAFKAVADRLNAADDYPNYVGKTVLAIPGLKLYKEALLCGMRRCGYIAGTGGSMRLHYAEHHKHVDLPRKWRIVTAQHFNNNTHRTYFRVTPRAVKQRQPVDKWAWIKDLDEAISTIVEPPSLHTEDPRNVSAWLKHTRWPEHAKDHDAKFLRSLVAPPQKGEFPGLRTSIVYLMDVVEKCFSLTPPFLLRRIKTKDLAAAKSHMAFVKLQTKSSWKEYTNELVNFVAFLLRDKGSYKLPLPDNISVLVEKVRNTTATDEWPTPSPDSKFDSYTAGVFDLLLAVWTRRWVPHWANIIGDPTICFVALSSIREDGQWAKPDYVTPLIAKMHYLMRSMFLIHINLGAKSNADFIAARHDELEKWFHEGHNSTFDELASLSHYGSAIVHSTPKLPDFIWLDEEKTEFVWKGTKAKVSGLKDLAMEVKRKMHKLWKEKVLCGLDIDVSYDHIADDLDNQEPYYSFASDSRNKYICDPDLLIKRILEDPKLAREFVNGWQEGEPIWNLSRLIQWCLDYSEFLELLLVSIELTGGSPSRGTEMTCLLFRNMTTRERNIFIYGKVMTIVGQYSKTTANTGEDKWLPHGLDGFDHDFVVQALFLAHPFALKAITTLKPNRPDITQLWYTHLFVNFDKPFTTEDMSSLLARLSLSTMGLKLTIRPLRQVAAAVRRAKGPTFESILGWDAIDYGALQAGHTRATEDKHYGITSAFLKGLPEDLFPPYIKVSERWQELLGIPITGRPIAWHKIPHPDDWIPRDHVSEPPQLSKDEGSDKFDFEYYPEMPVGQREWDDDLEDSYADVPSKEEFLPADVRDPDAVEEEVAAQGYSDGTRESSVEMAGDLMVVEQYDTEASFPGQRDKSPVFGTVGAASPASEVIMSPREQQALAHLRSFLRDSSATWSSPEQRRATMAAIYRKSDVMAIFPTGGGKSIIPIVANSVRNMIMSIISPYCALLDDWKRRLEDAGFTVVVYKTWMVQFPPCNFVLATTDMAVTPEFSAAVRRAVASKRMDQLVLDEMHEVATAQSWRECMRKVWEIRVNPIQFIGLSATLPHTLETLLVSELHLLPDTEIIRASTNRPELQYILEPQETKRATLMSRLDNIVKAETLGFMSSDRGLIFVHENRDGEDLAALLKCDFYSSTVGLTAERKKEMVEDWRNGVNRIMVCTSAFAAGYDYPCVRFVAIFATPFEMITALQEMGRAGRDRRAARCYILPQQKRRPVDDPNDPWDVKGKLAIYEMIYETDECIRLCLTRYVDENGVECKSSTNNVKCSRCGDKGIIPRARQQTKTVQLPPRHEGKHAPRPNPRSTSHASSSSSSTRPPPNAPAWGKKTAAPKDKPAASKERILHRLSDLRMPVPPGMQPFDAAEYRYGQSLRGPAAGKVLVPNSSPATTESIAPFTSQSWGGPARSSDRGQKRGRDEEDTGDVFEERAEQVRRVRVVMQLEEEEYIAQLKRALRRLEGKCTVCMVMEDERREQHRHKTSYCPDLGFKAYLDWKKHVRYRNDVHGNICACCHVPQIDDDLHRFISQGTNAFHECPYPDSTLPLVYAIYRHEPTRLLAQQFYHVRWDDEFHYAEWLCAHDVPRSRTNTMSIFLWFIERCWSRRRS</sequence>
<evidence type="ECO:0000256" key="1">
    <source>
        <dbReference type="ARBA" id="ARBA00005446"/>
    </source>
</evidence>
<dbReference type="GO" id="GO:0000724">
    <property type="term" value="P:double-strand break repair via homologous recombination"/>
    <property type="evidence" value="ECO:0007669"/>
    <property type="project" value="TreeGrafter"/>
</dbReference>
<feature type="domain" description="Helicase ATP-binding" evidence="7">
    <location>
        <begin position="1261"/>
        <end position="1419"/>
    </location>
</feature>
<feature type="compositionally biased region" description="Basic and acidic residues" evidence="6">
    <location>
        <begin position="125"/>
        <end position="144"/>
    </location>
</feature>
<name>A0AAD5VP87_9AGAR</name>
<comment type="similarity">
    <text evidence="1">Belongs to the helicase family. RecQ subfamily.</text>
</comment>
<feature type="compositionally biased region" description="Basic and acidic residues" evidence="6">
    <location>
        <begin position="177"/>
        <end position="195"/>
    </location>
</feature>
<feature type="region of interest" description="Disordered" evidence="6">
    <location>
        <begin position="70"/>
        <end position="245"/>
    </location>
</feature>
<evidence type="ECO:0000256" key="3">
    <source>
        <dbReference type="ARBA" id="ARBA00022840"/>
    </source>
</evidence>
<dbReference type="SUPFAM" id="SSF52540">
    <property type="entry name" value="P-loop containing nucleoside triphosphate hydrolases"/>
    <property type="match status" value="1"/>
</dbReference>
<dbReference type="InterPro" id="IPR011545">
    <property type="entry name" value="DEAD/DEAH_box_helicase_dom"/>
</dbReference>
<feature type="compositionally biased region" description="Polar residues" evidence="6">
    <location>
        <begin position="1736"/>
        <end position="1754"/>
    </location>
</feature>